<dbReference type="EMBL" id="LIZS01000085">
    <property type="protein sequence ID" value="KPJ51969.1"/>
    <property type="molecule type" value="Genomic_DNA"/>
</dbReference>
<keyword evidence="1" id="KW-0472">Membrane</keyword>
<name>A0A0S7WP85_UNCT6</name>
<keyword evidence="1" id="KW-0812">Transmembrane</keyword>
<dbReference type="AlphaFoldDB" id="A0A0S7WP85"/>
<evidence type="ECO:0000256" key="1">
    <source>
        <dbReference type="SAM" id="Phobius"/>
    </source>
</evidence>
<feature type="transmembrane region" description="Helical" evidence="1">
    <location>
        <begin position="90"/>
        <end position="118"/>
    </location>
</feature>
<feature type="transmembrane region" description="Helical" evidence="1">
    <location>
        <begin position="6"/>
        <end position="26"/>
    </location>
</feature>
<protein>
    <submittedName>
        <fullName evidence="2">Uncharacterized protein</fullName>
    </submittedName>
</protein>
<gene>
    <name evidence="2" type="ORF">AMJ39_08935</name>
</gene>
<accession>A0A0S7WP85</accession>
<dbReference type="PATRIC" id="fig|1703770.3.peg.1015"/>
<sequence>MFGAIVGIFIVATIIAAFFMWLGAKLARVENATFVKSILAALAAAAITWIVSLIFSLVPVAGTIVGFVIGLILTIFAIKAIYATTFGKAVLVWVFHIIAEIIAVIIGILTFAGALFAVGGGIEGM</sequence>
<organism evidence="2 3">
    <name type="scientific">candidate division TA06 bacterium DG_24</name>
    <dbReference type="NCBI Taxonomy" id="1703770"/>
    <lineage>
        <taxon>Bacteria</taxon>
        <taxon>Bacteria division TA06</taxon>
    </lineage>
</organism>
<keyword evidence="1" id="KW-1133">Transmembrane helix</keyword>
<reference evidence="2 3" key="1">
    <citation type="journal article" date="2015" name="Microbiome">
        <title>Genomic resolution of linkages in carbon, nitrogen, and sulfur cycling among widespread estuary sediment bacteria.</title>
        <authorList>
            <person name="Baker B.J."/>
            <person name="Lazar C.S."/>
            <person name="Teske A.P."/>
            <person name="Dick G.J."/>
        </authorList>
    </citation>
    <scope>NUCLEOTIDE SEQUENCE [LARGE SCALE GENOMIC DNA]</scope>
    <source>
        <strain evidence="2">DG_24</strain>
    </source>
</reference>
<proteinExistence type="predicted"/>
<evidence type="ECO:0000313" key="3">
    <source>
        <dbReference type="Proteomes" id="UP000052008"/>
    </source>
</evidence>
<dbReference type="Proteomes" id="UP000052008">
    <property type="component" value="Unassembled WGS sequence"/>
</dbReference>
<feature type="transmembrane region" description="Helical" evidence="1">
    <location>
        <begin position="38"/>
        <end position="58"/>
    </location>
</feature>
<comment type="caution">
    <text evidence="2">The sequence shown here is derived from an EMBL/GenBank/DDBJ whole genome shotgun (WGS) entry which is preliminary data.</text>
</comment>
<feature type="transmembrane region" description="Helical" evidence="1">
    <location>
        <begin position="64"/>
        <end position="83"/>
    </location>
</feature>
<evidence type="ECO:0000313" key="2">
    <source>
        <dbReference type="EMBL" id="KPJ51969.1"/>
    </source>
</evidence>